<dbReference type="HOGENOM" id="CLU_139119_0_0_14"/>
<dbReference type="Proteomes" id="UP000006502">
    <property type="component" value="Chromosome"/>
</dbReference>
<dbReference type="STRING" id="1212765.MHLP_01350"/>
<sequence length="152" mass="16068">MIASKVISSFLGFGAFGGVGATGVLYGPTVLQWSGLVDADGITYLVKTGNEGSTAKLFCASQHDKDIGVKLEKATGVSYNAKLSCDTEASKQSSETISLELYNTNKGQLACKKTDVSDRHKTLVCSVSKDSSKLTVKSLGSGKDPFVAFDWR</sequence>
<dbReference type="PATRIC" id="fig|1212765.3.peg.301"/>
<gene>
    <name evidence="1" type="ordered locus">MHLP_01350</name>
</gene>
<reference evidence="2" key="2">
    <citation type="submission" date="2012-07" db="EMBL/GenBank/DDBJ databases">
        <title>Complete genome sequence of 'Candidatus Mycoplasma haemolamae'.</title>
        <authorList>
            <person name="Guimaraes A.M.S."/>
            <person name="Toth B."/>
            <person name="Santos A.P."/>
            <person name="Nascimento N.C."/>
            <person name="Sojka J.E."/>
            <person name="Messick J.B."/>
        </authorList>
    </citation>
    <scope>NUCLEOTIDE SEQUENCE [LARGE SCALE GENOMIC DNA]</scope>
    <source>
        <strain evidence="2">Purdue</strain>
    </source>
</reference>
<accession>I7B993</accession>
<dbReference type="AlphaFoldDB" id="I7B993"/>
<proteinExistence type="predicted"/>
<protein>
    <submittedName>
        <fullName evidence="1">Uncharacterized protein</fullName>
    </submittedName>
</protein>
<reference evidence="1 2" key="1">
    <citation type="journal article" date="2012" name="J. Bacteriol.">
        <title>Genome Sequence of "Candidatus Mycoplasma haemolamae" Strain Purdue, a Red Blood Cell Pathogen of Alpacas (Vicugna pacos) and Llamas (Lama glama).</title>
        <authorList>
            <person name="Guimaraes A.M."/>
            <person name="Toth B."/>
            <person name="Santos A.P."/>
            <person name="do Nascimento N.C."/>
            <person name="Kritchevsky J.E."/>
            <person name="Messick J.B."/>
        </authorList>
    </citation>
    <scope>NUCLEOTIDE SEQUENCE [LARGE SCALE GENOMIC DNA]</scope>
    <source>
        <strain evidence="1 2">Purdue</strain>
    </source>
</reference>
<dbReference type="KEGG" id="mhl:MHLP_01350"/>
<keyword evidence="2" id="KW-1185">Reference proteome</keyword>
<dbReference type="EMBL" id="CP003731">
    <property type="protein sequence ID" value="AFO51850.1"/>
    <property type="molecule type" value="Genomic_DNA"/>
</dbReference>
<name>I7B993_MYCHA</name>
<organism evidence="1 2">
    <name type="scientific">Mycoplasma haematolamae (strain Purdue)</name>
    <dbReference type="NCBI Taxonomy" id="1212765"/>
    <lineage>
        <taxon>Bacteria</taxon>
        <taxon>Bacillati</taxon>
        <taxon>Mycoplasmatota</taxon>
        <taxon>Mollicutes</taxon>
        <taxon>Mycoplasmataceae</taxon>
        <taxon>Mycoplasma</taxon>
    </lineage>
</organism>
<evidence type="ECO:0000313" key="1">
    <source>
        <dbReference type="EMBL" id="AFO51850.1"/>
    </source>
</evidence>
<evidence type="ECO:0000313" key="2">
    <source>
        <dbReference type="Proteomes" id="UP000006502"/>
    </source>
</evidence>